<dbReference type="EMBL" id="SNZV01000002">
    <property type="protein sequence ID" value="TDS16076.1"/>
    <property type="molecule type" value="Genomic_DNA"/>
</dbReference>
<proteinExistence type="predicted"/>
<dbReference type="Proteomes" id="UP000294752">
    <property type="component" value="Unassembled WGS sequence"/>
</dbReference>
<reference evidence="1 2" key="1">
    <citation type="submission" date="2019-03" db="EMBL/GenBank/DDBJ databases">
        <title>Genomic Encyclopedia of Type Strains, Phase III (KMG-III): the genomes of soil and plant-associated and newly described type strains.</title>
        <authorList>
            <person name="Whitman W."/>
        </authorList>
    </citation>
    <scope>NUCLEOTIDE SEQUENCE [LARGE SCALE GENOMIC DNA]</scope>
    <source>
        <strain evidence="1 2">CGMCC 1.12801</strain>
    </source>
</reference>
<protein>
    <submittedName>
        <fullName evidence="1">Uncharacterized protein</fullName>
    </submittedName>
</protein>
<keyword evidence="2" id="KW-1185">Reference proteome</keyword>
<sequence>MNISIAIPSLLLSVIAFVSCKKAESVRDELVGKVEYRLSSLHSHEPMDLNFDGVKSSDLLREIPSFYNKPLYINFDIRLVNVLWMEPSYTNKHIGFLHAWHLRSLCSGTKPLSF</sequence>
<accession>A0A4R7DAI4</accession>
<organism evidence="1 2">
    <name type="scientific">Sphingobacterium paludis</name>
    <dbReference type="NCBI Taxonomy" id="1476465"/>
    <lineage>
        <taxon>Bacteria</taxon>
        <taxon>Pseudomonadati</taxon>
        <taxon>Bacteroidota</taxon>
        <taxon>Sphingobacteriia</taxon>
        <taxon>Sphingobacteriales</taxon>
        <taxon>Sphingobacteriaceae</taxon>
        <taxon>Sphingobacterium</taxon>
    </lineage>
</organism>
<gene>
    <name evidence="1" type="ORF">B0I21_102401</name>
</gene>
<comment type="caution">
    <text evidence="1">The sequence shown here is derived from an EMBL/GenBank/DDBJ whole genome shotgun (WGS) entry which is preliminary data.</text>
</comment>
<evidence type="ECO:0000313" key="1">
    <source>
        <dbReference type="EMBL" id="TDS16076.1"/>
    </source>
</evidence>
<dbReference type="AlphaFoldDB" id="A0A4R7DAI4"/>
<evidence type="ECO:0000313" key="2">
    <source>
        <dbReference type="Proteomes" id="UP000294752"/>
    </source>
</evidence>
<name>A0A4R7DAI4_9SPHI</name>